<name>A0A420ZCP6_UNCK3</name>
<proteinExistence type="predicted"/>
<accession>A0A420ZCP6</accession>
<reference evidence="1 2" key="1">
    <citation type="submission" date="2018-06" db="EMBL/GenBank/DDBJ databases">
        <title>Extensive metabolic versatility and redundancy in microbially diverse, dynamic hydrothermal sediments.</title>
        <authorList>
            <person name="Dombrowski N."/>
            <person name="Teske A."/>
            <person name="Baker B.J."/>
        </authorList>
    </citation>
    <scope>NUCLEOTIDE SEQUENCE [LARGE SCALE GENOMIC DNA]</scope>
    <source>
        <strain evidence="1">B79_G16</strain>
    </source>
</reference>
<gene>
    <name evidence="1" type="ORF">DRH29_02715</name>
</gene>
<evidence type="ECO:0000313" key="1">
    <source>
        <dbReference type="EMBL" id="RLC37204.1"/>
    </source>
</evidence>
<dbReference type="Proteomes" id="UP000281261">
    <property type="component" value="Unassembled WGS sequence"/>
</dbReference>
<dbReference type="AlphaFoldDB" id="A0A420ZCP6"/>
<organism evidence="1 2">
    <name type="scientific">candidate division Kazan bacterium</name>
    <dbReference type="NCBI Taxonomy" id="2202143"/>
    <lineage>
        <taxon>Bacteria</taxon>
        <taxon>Bacteria division Kazan-3B-28</taxon>
    </lineage>
</organism>
<sequence>MWGGFSSTLLDSPRPDHSMSKSTWRPLPLNTILPLLLQHISVIRMPDQTSPNKLEKPKSKSIIPLLSDVELAPIEEMQSVKPVETMNELRKLYNTIKAHFLVLIQDEVATRSVHPDILRFSQELRKLLEMLLVFELKFTQSTKSKASPKTSDLLEFFKGALTDEDRERIASKIHEKIKILDVEKEEADKNGKRDHKN</sequence>
<dbReference type="EMBL" id="QMNG01000009">
    <property type="protein sequence ID" value="RLC37204.1"/>
    <property type="molecule type" value="Genomic_DNA"/>
</dbReference>
<protein>
    <submittedName>
        <fullName evidence="1">Uncharacterized protein</fullName>
    </submittedName>
</protein>
<comment type="caution">
    <text evidence="1">The sequence shown here is derived from an EMBL/GenBank/DDBJ whole genome shotgun (WGS) entry which is preliminary data.</text>
</comment>
<evidence type="ECO:0000313" key="2">
    <source>
        <dbReference type="Proteomes" id="UP000281261"/>
    </source>
</evidence>